<evidence type="ECO:0000313" key="2">
    <source>
        <dbReference type="EMBL" id="GAW98610.1"/>
    </source>
</evidence>
<keyword evidence="1" id="KW-0812">Transmembrane</keyword>
<reference evidence="2 3" key="1">
    <citation type="submission" date="2015-11" db="EMBL/GenBank/DDBJ databases">
        <title>Draft genome sequences of new species of the genus Lactobacillus isolated from orchardgrass silage.</title>
        <authorList>
            <person name="Tohno M."/>
            <person name="Tanizawa Y."/>
            <person name="Arita M."/>
        </authorList>
    </citation>
    <scope>NUCLEOTIDE SEQUENCE [LARGE SCALE GENOMIC DNA]</scope>
    <source>
        <strain evidence="2 3">IWT30</strain>
    </source>
</reference>
<sequence length="53" mass="6190">MTTSIFTVALIMLVLMYFGKKYHHKALFWIAFGMLLLICCFATWIFLILVPSM</sequence>
<organism evidence="2 3">
    <name type="scientific">Secundilactobacillus mixtipabuli</name>
    <dbReference type="NCBI Taxonomy" id="1435342"/>
    <lineage>
        <taxon>Bacteria</taxon>
        <taxon>Bacillati</taxon>
        <taxon>Bacillota</taxon>
        <taxon>Bacilli</taxon>
        <taxon>Lactobacillales</taxon>
        <taxon>Lactobacillaceae</taxon>
        <taxon>Secundilactobacillus</taxon>
    </lineage>
</organism>
<name>A0A1Z5IAT1_9LACO</name>
<comment type="caution">
    <text evidence="2">The sequence shown here is derived from an EMBL/GenBank/DDBJ whole genome shotgun (WGS) entry which is preliminary data.</text>
</comment>
<feature type="transmembrane region" description="Helical" evidence="1">
    <location>
        <begin position="26"/>
        <end position="50"/>
    </location>
</feature>
<proteinExistence type="predicted"/>
<protein>
    <submittedName>
        <fullName evidence="2">Uncharacterized protein</fullName>
    </submittedName>
</protein>
<keyword evidence="1" id="KW-1133">Transmembrane helix</keyword>
<gene>
    <name evidence="2" type="ORF">IWT30_00569</name>
</gene>
<keyword evidence="3" id="KW-1185">Reference proteome</keyword>
<keyword evidence="1" id="KW-0472">Membrane</keyword>
<evidence type="ECO:0000256" key="1">
    <source>
        <dbReference type="SAM" id="Phobius"/>
    </source>
</evidence>
<evidence type="ECO:0000313" key="3">
    <source>
        <dbReference type="Proteomes" id="UP000198374"/>
    </source>
</evidence>
<accession>A0A1Z5IAT1</accession>
<dbReference type="AlphaFoldDB" id="A0A1Z5IAT1"/>
<dbReference type="Proteomes" id="UP000198374">
    <property type="component" value="Unassembled WGS sequence"/>
</dbReference>
<dbReference type="EMBL" id="BCMF01000003">
    <property type="protein sequence ID" value="GAW98610.1"/>
    <property type="molecule type" value="Genomic_DNA"/>
</dbReference>